<dbReference type="EMBL" id="CP053586">
    <property type="protein sequence ID" value="WNZ24897.1"/>
    <property type="molecule type" value="Genomic_DNA"/>
</dbReference>
<organism evidence="1">
    <name type="scientific">Leptolyngbya sp. NK1-12</name>
    <dbReference type="NCBI Taxonomy" id="2547451"/>
    <lineage>
        <taxon>Bacteria</taxon>
        <taxon>Bacillati</taxon>
        <taxon>Cyanobacteriota</taxon>
        <taxon>Cyanophyceae</taxon>
        <taxon>Leptolyngbyales</taxon>
        <taxon>Leptolyngbyaceae</taxon>
        <taxon>Leptolyngbya group</taxon>
        <taxon>Leptolyngbya</taxon>
    </lineage>
</organism>
<dbReference type="InterPro" id="IPR027417">
    <property type="entry name" value="P-loop_NTPase"/>
</dbReference>
<dbReference type="PANTHER" id="PTHR11669">
    <property type="entry name" value="REPLICATION FACTOR C / DNA POLYMERASE III GAMMA-TAU SUBUNIT"/>
    <property type="match status" value="1"/>
</dbReference>
<protein>
    <submittedName>
        <fullName evidence="1">DNA polymerase III subunit delta</fullName>
        <ecNumber evidence="1">2.7.7.7</ecNumber>
    </submittedName>
</protein>
<proteinExistence type="predicted"/>
<evidence type="ECO:0000313" key="1">
    <source>
        <dbReference type="EMBL" id="WNZ24897.1"/>
    </source>
</evidence>
<dbReference type="AlphaFoldDB" id="A0AA96WW41"/>
<sequence>MLSSFAPLIGQTQAVELLSRAVLLDRIAPAYLFAGTPGTGRGLAARCFAELLLARDPREEISPTLRQRIQQGNHPDLLWVEPTYLHQGKLISAAEAAELGIKRRTPPEIRIGQIREVSRFLSRPPLEAPRSVVVLEQADSMTEAAANSLLKTLEEPGAATLILIAPSPDSLLPTLVSRCQRIPFQRLDQFAMVQILRQTGQTELLEHPEILALAQGSPGEAITHWHYLQNVPPELLHQLVQLPTSLRGILDLARQVDQTLESDTQLWLLDYLQHCYWQQGQSARLPLLENARRYLRQYVQPRLVWEVSLLQISQAGST</sequence>
<dbReference type="GO" id="GO:0003887">
    <property type="term" value="F:DNA-directed DNA polymerase activity"/>
    <property type="evidence" value="ECO:0007669"/>
    <property type="project" value="UniProtKB-EC"/>
</dbReference>
<dbReference type="Gene3D" id="3.40.50.300">
    <property type="entry name" value="P-loop containing nucleotide triphosphate hydrolases"/>
    <property type="match status" value="1"/>
</dbReference>
<gene>
    <name evidence="1" type="primary">holB</name>
    <name evidence="1" type="ORF">HJG54_19940</name>
</gene>
<dbReference type="Pfam" id="PF13177">
    <property type="entry name" value="DNA_pol3_delta2"/>
    <property type="match status" value="1"/>
</dbReference>
<reference evidence="1" key="1">
    <citation type="submission" date="2020-05" db="EMBL/GenBank/DDBJ databases">
        <authorList>
            <person name="Zhu T."/>
            <person name="Keshari N."/>
            <person name="Lu X."/>
        </authorList>
    </citation>
    <scope>NUCLEOTIDE SEQUENCE</scope>
    <source>
        <strain evidence="1">NK1-12</strain>
    </source>
</reference>
<dbReference type="RefSeq" id="WP_316430901.1">
    <property type="nucleotide sequence ID" value="NZ_CP053586.1"/>
</dbReference>
<dbReference type="GO" id="GO:0008408">
    <property type="term" value="F:3'-5' exonuclease activity"/>
    <property type="evidence" value="ECO:0007669"/>
    <property type="project" value="InterPro"/>
</dbReference>
<accession>A0AA96WW41</accession>
<dbReference type="NCBIfam" id="NF005638">
    <property type="entry name" value="PRK07399.1"/>
    <property type="match status" value="1"/>
</dbReference>
<dbReference type="GO" id="GO:0006261">
    <property type="term" value="P:DNA-templated DNA replication"/>
    <property type="evidence" value="ECO:0007669"/>
    <property type="project" value="TreeGrafter"/>
</dbReference>
<name>A0AA96WW41_9CYAN</name>
<dbReference type="EC" id="2.7.7.7" evidence="1"/>
<dbReference type="InterPro" id="IPR004622">
    <property type="entry name" value="DNA_pol_HolB"/>
</dbReference>
<dbReference type="PANTHER" id="PTHR11669:SF8">
    <property type="entry name" value="DNA POLYMERASE III SUBUNIT DELTA"/>
    <property type="match status" value="1"/>
</dbReference>
<keyword evidence="1" id="KW-0808">Transferase</keyword>
<dbReference type="SUPFAM" id="SSF52540">
    <property type="entry name" value="P-loop containing nucleoside triphosphate hydrolases"/>
    <property type="match status" value="1"/>
</dbReference>
<dbReference type="InterPro" id="IPR050238">
    <property type="entry name" value="DNA_Rep/Repair_Clamp_Loader"/>
</dbReference>
<keyword evidence="1" id="KW-0548">Nucleotidyltransferase</keyword>
<dbReference type="NCBIfam" id="TIGR00678">
    <property type="entry name" value="holB"/>
    <property type="match status" value="1"/>
</dbReference>